<keyword evidence="5" id="KW-1133">Transmembrane helix</keyword>
<evidence type="ECO:0000313" key="8">
    <source>
        <dbReference type="Proteomes" id="UP000233837"/>
    </source>
</evidence>
<dbReference type="EMBL" id="KZ501944">
    <property type="protein sequence ID" value="PKU86520.1"/>
    <property type="molecule type" value="Genomic_DNA"/>
</dbReference>
<sequence length="109" mass="13038">MTSMNSSARDRTQQQSQIYCYCQLKCVVYTCFRGPNRGRQFYRCIHSRTDDDCNFFKWMDELEEPYHDTHYDLKAADDKILKKLDLVIFQLKVFIALVALDVIVRMYFA</sequence>
<evidence type="ECO:0000256" key="2">
    <source>
        <dbReference type="ARBA" id="ARBA00022771"/>
    </source>
</evidence>
<gene>
    <name evidence="7" type="ORF">MA16_Dca010556</name>
</gene>
<reference evidence="7 8" key="1">
    <citation type="journal article" date="2016" name="Sci. Rep.">
        <title>The Dendrobium catenatum Lindl. genome sequence provides insights into polysaccharide synthase, floral development and adaptive evolution.</title>
        <authorList>
            <person name="Zhang G.Q."/>
            <person name="Xu Q."/>
            <person name="Bian C."/>
            <person name="Tsai W.C."/>
            <person name="Yeh C.M."/>
            <person name="Liu K.W."/>
            <person name="Yoshida K."/>
            <person name="Zhang L.S."/>
            <person name="Chang S.B."/>
            <person name="Chen F."/>
            <person name="Shi Y."/>
            <person name="Su Y.Y."/>
            <person name="Zhang Y.Q."/>
            <person name="Chen L.J."/>
            <person name="Yin Y."/>
            <person name="Lin M."/>
            <person name="Huang H."/>
            <person name="Deng H."/>
            <person name="Wang Z.W."/>
            <person name="Zhu S.L."/>
            <person name="Zhao X."/>
            <person name="Deng C."/>
            <person name="Niu S.C."/>
            <person name="Huang J."/>
            <person name="Wang M."/>
            <person name="Liu G.H."/>
            <person name="Yang H.J."/>
            <person name="Xiao X.J."/>
            <person name="Hsiao Y.Y."/>
            <person name="Wu W.L."/>
            <person name="Chen Y.Y."/>
            <person name="Mitsuda N."/>
            <person name="Ohme-Takagi M."/>
            <person name="Luo Y.B."/>
            <person name="Van de Peer Y."/>
            <person name="Liu Z.J."/>
        </authorList>
    </citation>
    <scope>NUCLEOTIDE SEQUENCE [LARGE SCALE GENOMIC DNA]</scope>
    <source>
        <tissue evidence="7">The whole plant</tissue>
    </source>
</reference>
<dbReference type="PANTHER" id="PTHR33248">
    <property type="entry name" value="ZINC ION-BINDING PROTEIN"/>
    <property type="match status" value="1"/>
</dbReference>
<accession>A0A2I0XF43</accession>
<organism evidence="7 8">
    <name type="scientific">Dendrobium catenatum</name>
    <dbReference type="NCBI Taxonomy" id="906689"/>
    <lineage>
        <taxon>Eukaryota</taxon>
        <taxon>Viridiplantae</taxon>
        <taxon>Streptophyta</taxon>
        <taxon>Embryophyta</taxon>
        <taxon>Tracheophyta</taxon>
        <taxon>Spermatophyta</taxon>
        <taxon>Magnoliopsida</taxon>
        <taxon>Liliopsida</taxon>
        <taxon>Asparagales</taxon>
        <taxon>Orchidaceae</taxon>
        <taxon>Epidendroideae</taxon>
        <taxon>Malaxideae</taxon>
        <taxon>Dendrobiinae</taxon>
        <taxon>Dendrobium</taxon>
    </lineage>
</organism>
<keyword evidence="3" id="KW-0862">Zinc</keyword>
<feature type="domain" description="GRF-type" evidence="6">
    <location>
        <begin position="20"/>
        <end position="62"/>
    </location>
</feature>
<keyword evidence="5" id="KW-0472">Membrane</keyword>
<reference evidence="7 8" key="2">
    <citation type="journal article" date="2017" name="Nature">
        <title>The Apostasia genome and the evolution of orchids.</title>
        <authorList>
            <person name="Zhang G.Q."/>
            <person name="Liu K.W."/>
            <person name="Li Z."/>
            <person name="Lohaus R."/>
            <person name="Hsiao Y.Y."/>
            <person name="Niu S.C."/>
            <person name="Wang J.Y."/>
            <person name="Lin Y.C."/>
            <person name="Xu Q."/>
            <person name="Chen L.J."/>
            <person name="Yoshida K."/>
            <person name="Fujiwara S."/>
            <person name="Wang Z.W."/>
            <person name="Zhang Y.Q."/>
            <person name="Mitsuda N."/>
            <person name="Wang M."/>
            <person name="Liu G.H."/>
            <person name="Pecoraro L."/>
            <person name="Huang H.X."/>
            <person name="Xiao X.J."/>
            <person name="Lin M."/>
            <person name="Wu X.Y."/>
            <person name="Wu W.L."/>
            <person name="Chen Y.Y."/>
            <person name="Chang S.B."/>
            <person name="Sakamoto S."/>
            <person name="Ohme-Takagi M."/>
            <person name="Yagi M."/>
            <person name="Zeng S.J."/>
            <person name="Shen C.Y."/>
            <person name="Yeh C.M."/>
            <person name="Luo Y.B."/>
            <person name="Tsai W.C."/>
            <person name="Van de Peer Y."/>
            <person name="Liu Z.J."/>
        </authorList>
    </citation>
    <scope>NUCLEOTIDE SEQUENCE [LARGE SCALE GENOMIC DNA]</scope>
    <source>
        <tissue evidence="7">The whole plant</tissue>
    </source>
</reference>
<keyword evidence="7" id="KW-0413">Isomerase</keyword>
<dbReference type="InterPro" id="IPR010666">
    <property type="entry name" value="Znf_GRF"/>
</dbReference>
<protein>
    <submittedName>
        <fullName evidence="7">DNA topoisomerase III</fullName>
    </submittedName>
</protein>
<evidence type="ECO:0000259" key="6">
    <source>
        <dbReference type="PROSITE" id="PS51999"/>
    </source>
</evidence>
<keyword evidence="8" id="KW-1185">Reference proteome</keyword>
<proteinExistence type="predicted"/>
<keyword evidence="1" id="KW-0479">Metal-binding</keyword>
<keyword evidence="5" id="KW-0812">Transmembrane</keyword>
<name>A0A2I0XF43_9ASPA</name>
<feature type="transmembrane region" description="Helical" evidence="5">
    <location>
        <begin position="86"/>
        <end position="108"/>
    </location>
</feature>
<evidence type="ECO:0000256" key="5">
    <source>
        <dbReference type="SAM" id="Phobius"/>
    </source>
</evidence>
<evidence type="ECO:0000313" key="7">
    <source>
        <dbReference type="EMBL" id="PKU86520.1"/>
    </source>
</evidence>
<dbReference type="PROSITE" id="PS51999">
    <property type="entry name" value="ZF_GRF"/>
    <property type="match status" value="1"/>
</dbReference>
<evidence type="ECO:0000256" key="1">
    <source>
        <dbReference type="ARBA" id="ARBA00022723"/>
    </source>
</evidence>
<evidence type="ECO:0000256" key="4">
    <source>
        <dbReference type="PROSITE-ProRule" id="PRU01343"/>
    </source>
</evidence>
<dbReference type="Proteomes" id="UP000233837">
    <property type="component" value="Unassembled WGS sequence"/>
</dbReference>
<dbReference type="GO" id="GO:0008270">
    <property type="term" value="F:zinc ion binding"/>
    <property type="evidence" value="ECO:0007669"/>
    <property type="project" value="UniProtKB-KW"/>
</dbReference>
<dbReference type="AlphaFoldDB" id="A0A2I0XF43"/>
<dbReference type="Pfam" id="PF06839">
    <property type="entry name" value="Zn_ribbon_GRF"/>
    <property type="match status" value="1"/>
</dbReference>
<evidence type="ECO:0000256" key="3">
    <source>
        <dbReference type="ARBA" id="ARBA00022833"/>
    </source>
</evidence>
<dbReference type="GO" id="GO:0016853">
    <property type="term" value="F:isomerase activity"/>
    <property type="evidence" value="ECO:0007669"/>
    <property type="project" value="UniProtKB-KW"/>
</dbReference>
<keyword evidence="2 4" id="KW-0863">Zinc-finger</keyword>